<dbReference type="Proteomes" id="UP001153269">
    <property type="component" value="Unassembled WGS sequence"/>
</dbReference>
<reference evidence="2" key="1">
    <citation type="submission" date="2020-03" db="EMBL/GenBank/DDBJ databases">
        <authorList>
            <person name="Weist P."/>
        </authorList>
    </citation>
    <scope>NUCLEOTIDE SEQUENCE</scope>
</reference>
<accession>A0A9N7YIM7</accession>
<gene>
    <name evidence="2" type="ORF">PLEPLA_LOCUS13484</name>
</gene>
<evidence type="ECO:0000313" key="2">
    <source>
        <dbReference type="EMBL" id="CAB1425554.1"/>
    </source>
</evidence>
<evidence type="ECO:0000256" key="1">
    <source>
        <dbReference type="SAM" id="MobiDB-lite"/>
    </source>
</evidence>
<feature type="region of interest" description="Disordered" evidence="1">
    <location>
        <begin position="21"/>
        <end position="48"/>
    </location>
</feature>
<feature type="compositionally biased region" description="Basic and acidic residues" evidence="1">
    <location>
        <begin position="28"/>
        <end position="37"/>
    </location>
</feature>
<evidence type="ECO:0000313" key="3">
    <source>
        <dbReference type="Proteomes" id="UP001153269"/>
    </source>
</evidence>
<organism evidence="2 3">
    <name type="scientific">Pleuronectes platessa</name>
    <name type="common">European plaice</name>
    <dbReference type="NCBI Taxonomy" id="8262"/>
    <lineage>
        <taxon>Eukaryota</taxon>
        <taxon>Metazoa</taxon>
        <taxon>Chordata</taxon>
        <taxon>Craniata</taxon>
        <taxon>Vertebrata</taxon>
        <taxon>Euteleostomi</taxon>
        <taxon>Actinopterygii</taxon>
        <taxon>Neopterygii</taxon>
        <taxon>Teleostei</taxon>
        <taxon>Neoteleostei</taxon>
        <taxon>Acanthomorphata</taxon>
        <taxon>Carangaria</taxon>
        <taxon>Pleuronectiformes</taxon>
        <taxon>Pleuronectoidei</taxon>
        <taxon>Pleuronectidae</taxon>
        <taxon>Pleuronectes</taxon>
    </lineage>
</organism>
<keyword evidence="3" id="KW-1185">Reference proteome</keyword>
<dbReference type="EMBL" id="CADEAL010000813">
    <property type="protein sequence ID" value="CAB1425554.1"/>
    <property type="molecule type" value="Genomic_DNA"/>
</dbReference>
<name>A0A9N7YIM7_PLEPL</name>
<sequence length="259" mass="27084">MEGRLAAFGNGSSVTLCEERGSLTPHSHTGDASETDHPPLALTHPPDTGQVSVRRVKLLPDTGKRVQMKRTRGGTLSAATGSPCVHLPATRCSGPPASVLVSLRRCFLSPDAVSIPHGLGLHLPAGGATLRSGQRLRAGRSVACLRSAAHVTRWSGAEGLGETRVPVLAARRRIGDGSDCLDRLTHRVATLLPVPLLPFHSRARRPCSAAHPPLRASACTCKAAPAPDTPGVGEEGGGARGHQGLQRDFMRLIHAAESI</sequence>
<dbReference type="AlphaFoldDB" id="A0A9N7YIM7"/>
<proteinExistence type="predicted"/>
<protein>
    <submittedName>
        <fullName evidence="2">Uncharacterized protein</fullName>
    </submittedName>
</protein>
<comment type="caution">
    <text evidence="2">The sequence shown here is derived from an EMBL/GenBank/DDBJ whole genome shotgun (WGS) entry which is preliminary data.</text>
</comment>